<reference evidence="1" key="1">
    <citation type="journal article" date="2023" name="G3 (Bethesda)">
        <title>Whole genome assemblies of Zophobas morio and Tenebrio molitor.</title>
        <authorList>
            <person name="Kaur S."/>
            <person name="Stinson S.A."/>
            <person name="diCenzo G.C."/>
        </authorList>
    </citation>
    <scope>NUCLEOTIDE SEQUENCE</scope>
    <source>
        <strain evidence="1">QUZm001</strain>
    </source>
</reference>
<dbReference type="PANTHER" id="PTHR33273:SF2">
    <property type="entry name" value="ENDONUCLEASE_EXONUCLEASE_PHOSPHATASE DOMAIN-CONTAINING PROTEIN"/>
    <property type="match status" value="1"/>
</dbReference>
<gene>
    <name evidence="1" type="ORF">Zmor_021392</name>
</gene>
<organism evidence="1 2">
    <name type="scientific">Zophobas morio</name>
    <dbReference type="NCBI Taxonomy" id="2755281"/>
    <lineage>
        <taxon>Eukaryota</taxon>
        <taxon>Metazoa</taxon>
        <taxon>Ecdysozoa</taxon>
        <taxon>Arthropoda</taxon>
        <taxon>Hexapoda</taxon>
        <taxon>Insecta</taxon>
        <taxon>Pterygota</taxon>
        <taxon>Neoptera</taxon>
        <taxon>Endopterygota</taxon>
        <taxon>Coleoptera</taxon>
        <taxon>Polyphaga</taxon>
        <taxon>Cucujiformia</taxon>
        <taxon>Tenebrionidae</taxon>
        <taxon>Zophobas</taxon>
    </lineage>
</organism>
<comment type="caution">
    <text evidence="1">The sequence shown here is derived from an EMBL/GenBank/DDBJ whole genome shotgun (WGS) entry which is preliminary data.</text>
</comment>
<sequence length="228" mass="26376">MCIGNEPNDPAANIITTTDWTKFAEHIKGKFGEFVTNFQDSEQVERATLDYENRIRPSTDATSVRRPVRPFKRPAIPQRIAKLIREKNRARRTARRTGEQAHRTAANHLQWEVLQALLNLRNELWEQRLESLNTVDGSIWKMAKALRSDKRPLPPIHSANNGIVFTDEDKATAFAHSLENQCQTNIDPDADDEHLDLVEETVKEIRWTEPDEDELIREAHPEEIREII</sequence>
<dbReference type="PANTHER" id="PTHR33273">
    <property type="entry name" value="DOMAIN-CONTAINING PROTEIN, PUTATIVE-RELATED"/>
    <property type="match status" value="1"/>
</dbReference>
<evidence type="ECO:0000313" key="2">
    <source>
        <dbReference type="Proteomes" id="UP001168821"/>
    </source>
</evidence>
<keyword evidence="2" id="KW-1185">Reference proteome</keyword>
<evidence type="ECO:0000313" key="1">
    <source>
        <dbReference type="EMBL" id="KAJ3649665.1"/>
    </source>
</evidence>
<accession>A0AA38I5D2</accession>
<dbReference type="AlphaFoldDB" id="A0AA38I5D2"/>
<protein>
    <submittedName>
        <fullName evidence="1">Uncharacterized protein</fullName>
    </submittedName>
</protein>
<dbReference type="EMBL" id="JALNTZ010000006">
    <property type="protein sequence ID" value="KAJ3649665.1"/>
    <property type="molecule type" value="Genomic_DNA"/>
</dbReference>
<name>A0AA38I5D2_9CUCU</name>
<dbReference type="Proteomes" id="UP001168821">
    <property type="component" value="Unassembled WGS sequence"/>
</dbReference>
<proteinExistence type="predicted"/>